<evidence type="ECO:0000313" key="8">
    <source>
        <dbReference type="RefSeq" id="XP_026271830.1"/>
    </source>
</evidence>
<dbReference type="Proteomes" id="UP000504606">
    <property type="component" value="Unplaced"/>
</dbReference>
<dbReference type="GeneID" id="113202012"/>
<proteinExistence type="inferred from homology"/>
<dbReference type="OrthoDB" id="549173at2759"/>
<evidence type="ECO:0000256" key="3">
    <source>
        <dbReference type="ARBA" id="ARBA00022840"/>
    </source>
</evidence>
<feature type="domain" description="Cobalamin adenosyltransferase-like" evidence="6">
    <location>
        <begin position="58"/>
        <end position="239"/>
    </location>
</feature>
<accession>A0A6J1RY17</accession>
<evidence type="ECO:0000313" key="7">
    <source>
        <dbReference type="Proteomes" id="UP000504606"/>
    </source>
</evidence>
<evidence type="ECO:0000256" key="2">
    <source>
        <dbReference type="ARBA" id="ARBA00022741"/>
    </source>
</evidence>
<dbReference type="PANTHER" id="PTHR12213:SF0">
    <property type="entry name" value="CORRINOID ADENOSYLTRANSFERASE MMAB"/>
    <property type="match status" value="1"/>
</dbReference>
<dbReference type="AlphaFoldDB" id="A0A6J1RY17"/>
<keyword evidence="3 4" id="KW-0067">ATP-binding</keyword>
<dbReference type="InterPro" id="IPR016030">
    <property type="entry name" value="CblAdoTrfase-like"/>
</dbReference>
<dbReference type="GO" id="GO:0005524">
    <property type="term" value="F:ATP binding"/>
    <property type="evidence" value="ECO:0007669"/>
    <property type="project" value="UniProtKB-UniRule"/>
</dbReference>
<keyword evidence="1 4" id="KW-0808">Transferase</keyword>
<dbReference type="InterPro" id="IPR029499">
    <property type="entry name" value="PduO-typ"/>
</dbReference>
<feature type="compositionally biased region" description="Polar residues" evidence="5">
    <location>
        <begin position="27"/>
        <end position="47"/>
    </location>
</feature>
<dbReference type="GO" id="GO:0008817">
    <property type="term" value="F:corrinoid adenosyltransferase activity"/>
    <property type="evidence" value="ECO:0007669"/>
    <property type="project" value="TreeGrafter"/>
</dbReference>
<gene>
    <name evidence="8" type="primary">LOC113202012</name>
</gene>
<dbReference type="SUPFAM" id="SSF89028">
    <property type="entry name" value="Cobalamin adenosyltransferase-like"/>
    <property type="match status" value="1"/>
</dbReference>
<evidence type="ECO:0000256" key="5">
    <source>
        <dbReference type="SAM" id="MobiDB-lite"/>
    </source>
</evidence>
<dbReference type="Pfam" id="PF01923">
    <property type="entry name" value="Cob_adeno_trans"/>
    <property type="match status" value="1"/>
</dbReference>
<dbReference type="PANTHER" id="PTHR12213">
    <property type="entry name" value="CORRINOID ADENOSYLTRANSFERASE"/>
    <property type="match status" value="1"/>
</dbReference>
<keyword evidence="2 4" id="KW-0547">Nucleotide-binding</keyword>
<name>A0A6J1RY17_FRAOC</name>
<protein>
    <submittedName>
        <fullName evidence="8">Corrinoid adenosyltransferase MMAB</fullName>
    </submittedName>
</protein>
<dbReference type="RefSeq" id="XP_026271830.1">
    <property type="nucleotide sequence ID" value="XM_026416045.2"/>
</dbReference>
<dbReference type="InterPro" id="IPR036451">
    <property type="entry name" value="CblAdoTrfase-like_sf"/>
</dbReference>
<feature type="region of interest" description="Disordered" evidence="5">
    <location>
        <begin position="27"/>
        <end position="56"/>
    </location>
</feature>
<sequence length="267" mass="29341">MDVARRIIRKTMLKQVSEIVACSRYSSKPPNTTNNEAPAIQQRSTSVPHEGHKERIPRIGDDGFAVTLMGAVKPKDDQIFHAMGSCYELCSFIGLAREHAHENGHSYVEYLKRIQTILIDISVAISNCSYNAPNTHNSTQVLPMVSPSPLSIKGTTFSKRHVSELEEWIEEFSEALPPVEHFVIPGGGLVSAELHVALSVCRRTERKVLPLVRDGNLDGEVLAYLNRLADFLFVISRVASQADGAIESVYTPKSSPSTPNTSNVSSS</sequence>
<dbReference type="NCBIfam" id="TIGR00636">
    <property type="entry name" value="PduO_Nterm"/>
    <property type="match status" value="1"/>
</dbReference>
<reference evidence="8" key="1">
    <citation type="submission" date="2025-08" db="UniProtKB">
        <authorList>
            <consortium name="RefSeq"/>
        </authorList>
    </citation>
    <scope>IDENTIFICATION</scope>
    <source>
        <tissue evidence="8">Whole organism</tissue>
    </source>
</reference>
<evidence type="ECO:0000256" key="4">
    <source>
        <dbReference type="RuleBase" id="RU366026"/>
    </source>
</evidence>
<evidence type="ECO:0000256" key="1">
    <source>
        <dbReference type="ARBA" id="ARBA00022679"/>
    </source>
</evidence>
<keyword evidence="7" id="KW-1185">Reference proteome</keyword>
<dbReference type="KEGG" id="foc:113202012"/>
<evidence type="ECO:0000259" key="6">
    <source>
        <dbReference type="Pfam" id="PF01923"/>
    </source>
</evidence>
<organism evidence="7 8">
    <name type="scientific">Frankliniella occidentalis</name>
    <name type="common">Western flower thrips</name>
    <name type="synonym">Euthrips occidentalis</name>
    <dbReference type="NCBI Taxonomy" id="133901"/>
    <lineage>
        <taxon>Eukaryota</taxon>
        <taxon>Metazoa</taxon>
        <taxon>Ecdysozoa</taxon>
        <taxon>Arthropoda</taxon>
        <taxon>Hexapoda</taxon>
        <taxon>Insecta</taxon>
        <taxon>Pterygota</taxon>
        <taxon>Neoptera</taxon>
        <taxon>Paraneoptera</taxon>
        <taxon>Thysanoptera</taxon>
        <taxon>Terebrantia</taxon>
        <taxon>Thripoidea</taxon>
        <taxon>Thripidae</taxon>
        <taxon>Frankliniella</taxon>
    </lineage>
</organism>
<comment type="similarity">
    <text evidence="4">Belongs to the Cob(I)alamin adenosyltransferase family.</text>
</comment>
<dbReference type="Gene3D" id="1.20.1200.10">
    <property type="entry name" value="Cobalamin adenosyltransferase-like"/>
    <property type="match status" value="1"/>
</dbReference>